<comment type="caution">
    <text evidence="7">The sequence shown here is derived from an EMBL/GenBank/DDBJ whole genome shotgun (WGS) entry which is preliminary data.</text>
</comment>
<keyword evidence="7" id="KW-0436">Ligase</keyword>
<accession>A0ABT7JD74</accession>
<dbReference type="InterPro" id="IPR007016">
    <property type="entry name" value="O-antigen_ligase-rel_domated"/>
</dbReference>
<keyword evidence="3 5" id="KW-1133">Transmembrane helix</keyword>
<evidence type="ECO:0000256" key="2">
    <source>
        <dbReference type="ARBA" id="ARBA00022692"/>
    </source>
</evidence>
<evidence type="ECO:0000256" key="1">
    <source>
        <dbReference type="ARBA" id="ARBA00004141"/>
    </source>
</evidence>
<feature type="domain" description="O-antigen ligase-related" evidence="6">
    <location>
        <begin position="144"/>
        <end position="294"/>
    </location>
</feature>
<keyword evidence="4 5" id="KW-0472">Membrane</keyword>
<feature type="transmembrane region" description="Helical" evidence="5">
    <location>
        <begin position="48"/>
        <end position="67"/>
    </location>
</feature>
<evidence type="ECO:0000256" key="5">
    <source>
        <dbReference type="SAM" id="Phobius"/>
    </source>
</evidence>
<gene>
    <name evidence="7" type="ORF">QOL99_02375</name>
</gene>
<dbReference type="PANTHER" id="PTHR37422:SF13">
    <property type="entry name" value="LIPOPOLYSACCHARIDE BIOSYNTHESIS PROTEIN PA4999-RELATED"/>
    <property type="match status" value="1"/>
</dbReference>
<dbReference type="Pfam" id="PF04932">
    <property type="entry name" value="Wzy_C"/>
    <property type="match status" value="1"/>
</dbReference>
<feature type="transmembrane region" description="Helical" evidence="5">
    <location>
        <begin position="117"/>
        <end position="138"/>
    </location>
</feature>
<comment type="subcellular location">
    <subcellularLocation>
        <location evidence="1">Membrane</location>
        <topology evidence="1">Multi-pass membrane protein</topology>
    </subcellularLocation>
</comment>
<dbReference type="RefSeq" id="WP_285521019.1">
    <property type="nucleotide sequence ID" value="NZ_JASNGB010000009.1"/>
</dbReference>
<name>A0ABT7JD74_9DEIO</name>
<keyword evidence="8" id="KW-1185">Reference proteome</keyword>
<dbReference type="Proteomes" id="UP001302059">
    <property type="component" value="Unassembled WGS sequence"/>
</dbReference>
<evidence type="ECO:0000313" key="8">
    <source>
        <dbReference type="Proteomes" id="UP001302059"/>
    </source>
</evidence>
<dbReference type="EMBL" id="JASNGB010000009">
    <property type="protein sequence ID" value="MDL2342990.1"/>
    <property type="molecule type" value="Genomic_DNA"/>
</dbReference>
<protein>
    <submittedName>
        <fullName evidence="7">O-antigen ligase family protein</fullName>
    </submittedName>
</protein>
<evidence type="ECO:0000256" key="4">
    <source>
        <dbReference type="ARBA" id="ARBA00023136"/>
    </source>
</evidence>
<dbReference type="InterPro" id="IPR051533">
    <property type="entry name" value="WaaL-like"/>
</dbReference>
<sequence>MLPAAYVLSPLSVLALPWLRRLSPAAKTLLLLYALSQVLPALLAPEPVLATALALGRTLLVFGLMGVGTSLGQTRSFQGVAVGLALVFATALGWSVLGGADLLIGRLGHPYMTPITLGLLGATGVWLSALGGGGWWRLPLGLGSLLVLLLSGSRGALAAALLGLGLGFAVQSGRRLALGLLAGLAVLGAAVTLGSRLDVSTLTRLVSTGTTGRDVVWDQTLEVIQAYPLGGVGSYRLGTFLASPGESCRLWSRPDQTEPSCPAWAEGLGSPWLIAHNGVLQQWAETGPLGVLGLVMLAGSALAAAWTRRDPLGAALLGGLLLTNLSDNTLLVPGPFVGELFWIVAGVQLAHLERAGLREGLTAAGLLLLLSLPLLARALPAPTVVAQLDTLQAPQQALRTEDYTAFVRFGVPPGTYRAVLTSCQVTCATVDSTPFTATAQEAPMLRLSGPLRPLPTQDLELRLYPGEASFGSRPLGRYRWTVEVRR</sequence>
<reference evidence="7 8" key="1">
    <citation type="submission" date="2023-05" db="EMBL/GenBank/DDBJ databases">
        <authorList>
            <person name="Gao F."/>
        </authorList>
    </citation>
    <scope>NUCLEOTIDE SEQUENCE [LARGE SCALE GENOMIC DNA]</scope>
    <source>
        <strain evidence="7 8">MIMF12</strain>
    </source>
</reference>
<dbReference type="PANTHER" id="PTHR37422">
    <property type="entry name" value="TEICHURONIC ACID BIOSYNTHESIS PROTEIN TUAE"/>
    <property type="match status" value="1"/>
</dbReference>
<proteinExistence type="predicted"/>
<feature type="transmembrane region" description="Helical" evidence="5">
    <location>
        <begin position="176"/>
        <end position="194"/>
    </location>
</feature>
<evidence type="ECO:0000313" key="7">
    <source>
        <dbReference type="EMBL" id="MDL2342990.1"/>
    </source>
</evidence>
<evidence type="ECO:0000259" key="6">
    <source>
        <dbReference type="Pfam" id="PF04932"/>
    </source>
</evidence>
<organism evidence="7 8">
    <name type="scientific">Deinococcus rhizophilus</name>
    <dbReference type="NCBI Taxonomy" id="3049544"/>
    <lineage>
        <taxon>Bacteria</taxon>
        <taxon>Thermotogati</taxon>
        <taxon>Deinococcota</taxon>
        <taxon>Deinococci</taxon>
        <taxon>Deinococcales</taxon>
        <taxon>Deinococcaceae</taxon>
        <taxon>Deinococcus</taxon>
    </lineage>
</organism>
<keyword evidence="2 5" id="KW-0812">Transmembrane</keyword>
<evidence type="ECO:0000256" key="3">
    <source>
        <dbReference type="ARBA" id="ARBA00022989"/>
    </source>
</evidence>
<feature type="transmembrane region" description="Helical" evidence="5">
    <location>
        <begin position="79"/>
        <end position="97"/>
    </location>
</feature>
<dbReference type="GO" id="GO:0016874">
    <property type="term" value="F:ligase activity"/>
    <property type="evidence" value="ECO:0007669"/>
    <property type="project" value="UniProtKB-KW"/>
</dbReference>
<feature type="transmembrane region" description="Helical" evidence="5">
    <location>
        <begin position="145"/>
        <end position="170"/>
    </location>
</feature>